<keyword evidence="2" id="KW-1185">Reference proteome</keyword>
<proteinExistence type="predicted"/>
<evidence type="ECO:0000313" key="1">
    <source>
        <dbReference type="EMBL" id="MCP2313912.1"/>
    </source>
</evidence>
<organism evidence="1 2">
    <name type="scientific">Kitasatospora paracochleata</name>
    <dbReference type="NCBI Taxonomy" id="58354"/>
    <lineage>
        <taxon>Bacteria</taxon>
        <taxon>Bacillati</taxon>
        <taxon>Actinomycetota</taxon>
        <taxon>Actinomycetes</taxon>
        <taxon>Kitasatosporales</taxon>
        <taxon>Streptomycetaceae</taxon>
        <taxon>Kitasatospora</taxon>
    </lineage>
</organism>
<dbReference type="RefSeq" id="WP_253804209.1">
    <property type="nucleotide sequence ID" value="NZ_BAAAUB010000029.1"/>
</dbReference>
<accession>A0ABT1J8Z5</accession>
<dbReference type="EMBL" id="JAMZDX010000008">
    <property type="protein sequence ID" value="MCP2313912.1"/>
    <property type="molecule type" value="Genomic_DNA"/>
</dbReference>
<dbReference type="Proteomes" id="UP001206483">
    <property type="component" value="Unassembled WGS sequence"/>
</dbReference>
<name>A0ABT1J8Z5_9ACTN</name>
<comment type="caution">
    <text evidence="1">The sequence shown here is derived from an EMBL/GenBank/DDBJ whole genome shotgun (WGS) entry which is preliminary data.</text>
</comment>
<sequence length="187" mass="20736">MSATGLPSPRTAFLILAAEHIPTGRGAQQEFDDASELVAMRWDLPAYVDDATARRALAALRRAGWDFHQEARGEHGGRVLRLNSAAAVEFADTPGGRVDALLWRAGFDRYRYGVPVWGYRWDHLFDDPSEGSAYVTVHGPGNGSHADARHRRELTDAMVRTVEAAEGWRTLRPECLDHAFHALTPAY</sequence>
<protein>
    <submittedName>
        <fullName evidence="1">Uncharacterized protein</fullName>
    </submittedName>
</protein>
<evidence type="ECO:0000313" key="2">
    <source>
        <dbReference type="Proteomes" id="UP001206483"/>
    </source>
</evidence>
<gene>
    <name evidence="1" type="ORF">FHR36_007111</name>
</gene>
<reference evidence="1 2" key="1">
    <citation type="submission" date="2022-06" db="EMBL/GenBank/DDBJ databases">
        <title>Sequencing the genomes of 1000 actinobacteria strains.</title>
        <authorList>
            <person name="Klenk H.-P."/>
        </authorList>
    </citation>
    <scope>NUCLEOTIDE SEQUENCE [LARGE SCALE GENOMIC DNA]</scope>
    <source>
        <strain evidence="1 2">DSM 41656</strain>
    </source>
</reference>